<dbReference type="GO" id="GO:0016787">
    <property type="term" value="F:hydrolase activity"/>
    <property type="evidence" value="ECO:0007669"/>
    <property type="project" value="InterPro"/>
</dbReference>
<reference evidence="3 4" key="1">
    <citation type="submission" date="2016-03" db="EMBL/GenBank/DDBJ databases">
        <title>Choanephora cucurbitarum.</title>
        <authorList>
            <person name="Min B."/>
            <person name="Park H."/>
            <person name="Park J.-H."/>
            <person name="Shin H.-D."/>
            <person name="Choi I.-G."/>
        </authorList>
    </citation>
    <scope>NUCLEOTIDE SEQUENCE [LARGE SCALE GENOMIC DNA]</scope>
    <source>
        <strain evidence="3 4">KUS-F28377</strain>
    </source>
</reference>
<evidence type="ECO:0000256" key="1">
    <source>
        <dbReference type="ARBA" id="ARBA00038310"/>
    </source>
</evidence>
<accession>A0A1C7N8N3</accession>
<dbReference type="Proteomes" id="UP000093000">
    <property type="component" value="Unassembled WGS sequence"/>
</dbReference>
<dbReference type="PANTHER" id="PTHR43569">
    <property type="entry name" value="AMIDOHYDROLASE"/>
    <property type="match status" value="1"/>
</dbReference>
<dbReference type="Pfam" id="PF04909">
    <property type="entry name" value="Amidohydro_2"/>
    <property type="match status" value="1"/>
</dbReference>
<dbReference type="InterPro" id="IPR052350">
    <property type="entry name" value="Metallo-dep_Lactonases"/>
</dbReference>
<dbReference type="InterPro" id="IPR006680">
    <property type="entry name" value="Amidohydro-rel"/>
</dbReference>
<dbReference type="InParanoid" id="A0A1C7N8N3"/>
<dbReference type="PANTHER" id="PTHR43569:SF2">
    <property type="entry name" value="AMIDOHYDROLASE-RELATED DOMAIN-CONTAINING PROTEIN"/>
    <property type="match status" value="1"/>
</dbReference>
<proteinExistence type="inferred from homology"/>
<dbReference type="SUPFAM" id="SSF51556">
    <property type="entry name" value="Metallo-dependent hydrolases"/>
    <property type="match status" value="1"/>
</dbReference>
<dbReference type="STRING" id="101091.A0A1C7N8N3"/>
<comment type="caution">
    <text evidence="3">The sequence shown here is derived from an EMBL/GenBank/DDBJ whole genome shotgun (WGS) entry which is preliminary data.</text>
</comment>
<dbReference type="Gene3D" id="3.20.20.140">
    <property type="entry name" value="Metal-dependent hydrolases"/>
    <property type="match status" value="1"/>
</dbReference>
<dbReference type="EMBL" id="LUGH01000446">
    <property type="protein sequence ID" value="OBZ84989.1"/>
    <property type="molecule type" value="Genomic_DNA"/>
</dbReference>
<organism evidence="3 4">
    <name type="scientific">Choanephora cucurbitarum</name>
    <dbReference type="NCBI Taxonomy" id="101091"/>
    <lineage>
        <taxon>Eukaryota</taxon>
        <taxon>Fungi</taxon>
        <taxon>Fungi incertae sedis</taxon>
        <taxon>Mucoromycota</taxon>
        <taxon>Mucoromycotina</taxon>
        <taxon>Mucoromycetes</taxon>
        <taxon>Mucorales</taxon>
        <taxon>Mucorineae</taxon>
        <taxon>Choanephoraceae</taxon>
        <taxon>Choanephoroideae</taxon>
        <taxon>Choanephora</taxon>
    </lineage>
</organism>
<evidence type="ECO:0000259" key="2">
    <source>
        <dbReference type="Pfam" id="PF04909"/>
    </source>
</evidence>
<dbReference type="OrthoDB" id="2135488at2759"/>
<feature type="domain" description="Amidohydrolase-related" evidence="2">
    <location>
        <begin position="13"/>
        <end position="319"/>
    </location>
</feature>
<name>A0A1C7N8N3_9FUNG</name>
<comment type="similarity">
    <text evidence="1">Belongs to the metallo-dependent hydrolases superfamily.</text>
</comment>
<gene>
    <name evidence="3" type="primary">LRA2</name>
    <name evidence="3" type="ORF">A0J61_06965</name>
</gene>
<protein>
    <submittedName>
        <fullName evidence="3">L-rhamnono-gamma-lactonase</fullName>
    </submittedName>
</protein>
<evidence type="ECO:0000313" key="4">
    <source>
        <dbReference type="Proteomes" id="UP000093000"/>
    </source>
</evidence>
<sequence>MTPIVNASHQHVIDSHIHFWHPDQVYVSWIDEKDKKLFRHKDAEEFTERIKKSSTPVQVKAGIYVETDVDPCHGLVEADWIANYVDQIKPTADFGGIYGIVAFAPVYQGNQVRNYLNTLLKLLKDKKSLLKGVRYLLQDPCKDPNRILDTHFIQGIQALADYELCFDLTINCNEHPEQFPPLQQLVSQCPNVRFVLDHMAKPPCDAQPGDKRFEFWKQQIIQLAQNPNVYCKVSGLLTEIKQTFPQDIVHHLKPFIEVVRQSFGVDRIMFGGDWPIVELSLHRLNWHDWYRIVSDIVQPWSAEEKQKLFALNAAQFYDLSL</sequence>
<dbReference type="InterPro" id="IPR032466">
    <property type="entry name" value="Metal_Hydrolase"/>
</dbReference>
<dbReference type="AlphaFoldDB" id="A0A1C7N8N3"/>
<evidence type="ECO:0000313" key="3">
    <source>
        <dbReference type="EMBL" id="OBZ84989.1"/>
    </source>
</evidence>
<keyword evidence="4" id="KW-1185">Reference proteome</keyword>